<protein>
    <submittedName>
        <fullName evidence="2">Uncharacterized protein</fullName>
    </submittedName>
</protein>
<name>A0A1B6LJW6_9HEMI</name>
<dbReference type="EMBL" id="GEBQ01016068">
    <property type="protein sequence ID" value="JAT23909.1"/>
    <property type="molecule type" value="Transcribed_RNA"/>
</dbReference>
<evidence type="ECO:0000256" key="1">
    <source>
        <dbReference type="SAM" id="Coils"/>
    </source>
</evidence>
<organism evidence="2">
    <name type="scientific">Graphocephala atropunctata</name>
    <dbReference type="NCBI Taxonomy" id="36148"/>
    <lineage>
        <taxon>Eukaryota</taxon>
        <taxon>Metazoa</taxon>
        <taxon>Ecdysozoa</taxon>
        <taxon>Arthropoda</taxon>
        <taxon>Hexapoda</taxon>
        <taxon>Insecta</taxon>
        <taxon>Pterygota</taxon>
        <taxon>Neoptera</taxon>
        <taxon>Paraneoptera</taxon>
        <taxon>Hemiptera</taxon>
        <taxon>Auchenorrhyncha</taxon>
        <taxon>Membracoidea</taxon>
        <taxon>Cicadellidae</taxon>
        <taxon>Cicadellinae</taxon>
        <taxon>Cicadellini</taxon>
        <taxon>Graphocephala</taxon>
    </lineage>
</organism>
<accession>A0A1B6LJW6</accession>
<dbReference type="AlphaFoldDB" id="A0A1B6LJW6"/>
<proteinExistence type="predicted"/>
<feature type="non-terminal residue" evidence="2">
    <location>
        <position position="1"/>
    </location>
</feature>
<reference evidence="2" key="1">
    <citation type="submission" date="2015-11" db="EMBL/GenBank/DDBJ databases">
        <title>De novo transcriptome assembly of four potential Pierce s Disease insect vectors from Arizona vineyards.</title>
        <authorList>
            <person name="Tassone E.E."/>
        </authorList>
    </citation>
    <scope>NUCLEOTIDE SEQUENCE</scope>
</reference>
<evidence type="ECO:0000313" key="2">
    <source>
        <dbReference type="EMBL" id="JAT23909.1"/>
    </source>
</evidence>
<gene>
    <name evidence="2" type="ORF">g.54071</name>
</gene>
<keyword evidence="1" id="KW-0175">Coiled coil</keyword>
<feature type="coiled-coil region" evidence="1">
    <location>
        <begin position="109"/>
        <end position="136"/>
    </location>
</feature>
<sequence length="151" mass="17580">TDYYKKYSETFKECSDKYQLVQEHFLKYNSSFNSLVAEMRKRSSDLLDLLPQDEDLQNVNGLNTEEDSEIKINQAKPLANMELVFEMMVLKQTCLNLADLCSTTPLKCVDLKKALLKKLKKQRESYKNHFEVFKRNMMAIDSNSSSSEKEA</sequence>
<feature type="non-terminal residue" evidence="2">
    <location>
        <position position="151"/>
    </location>
</feature>